<dbReference type="Pfam" id="PF08284">
    <property type="entry name" value="RVP_2"/>
    <property type="match status" value="1"/>
</dbReference>
<protein>
    <recommendedName>
        <fullName evidence="1">Retrotransposon gag domain-containing protein</fullName>
    </recommendedName>
</protein>
<dbReference type="SUPFAM" id="SSF50630">
    <property type="entry name" value="Acid proteases"/>
    <property type="match status" value="1"/>
</dbReference>
<dbReference type="PANTHER" id="PTHR15503:SF22">
    <property type="entry name" value="TRANSPOSON TY3-I GAG POLYPROTEIN"/>
    <property type="match status" value="1"/>
</dbReference>
<dbReference type="RefSeq" id="XP_016435230.1">
    <property type="nucleotide sequence ID" value="XM_016579744.1"/>
</dbReference>
<dbReference type="InterPro" id="IPR005162">
    <property type="entry name" value="Retrotrans_gag_dom"/>
</dbReference>
<reference evidence="2" key="1">
    <citation type="submission" date="2025-08" db="UniProtKB">
        <authorList>
            <consortium name="RefSeq"/>
        </authorList>
    </citation>
    <scope>IDENTIFICATION</scope>
</reference>
<sequence length="522" mass="58848">MGPRKAVDVVTKNPIPDLQEPYEGLAAQQVDLRVLIDKKTQDLRDDMKRRHTEMIQMVSALKSSFDGVQLHQQSRESASTSNNRDQVAQMRQGILGPNPYRTNFNGRGHNLLFPRFNGENLKTWLYRDEQYFIVDNTLDNLKVDLVAMNLDDEALGWHQLYLKCRDSVLPLNWEEYLASLVETSGEEFADPMLELKQLRQTRSVRECQFSFARLLAQCDLSVSQAISCFLGGLKEELANPVKLHEPQTLSKTYRLTRLAEATLAANAELTNTIPQLEFPKEELVEEDLSKYECDSPKEEWSNSKGDTPMISLCALNGLQGAQTIHVTGYSDRRPIQILLDGGSTHNFIDEESAKRLGCTVHPTKVGYVSLGNNTLEATLRVVRKFEWILQGTTFTSDLIVFPVGKYDLVLGALWMKTLGPVTMDHSNLTMIFNYQGKFHLLKGVTDECKVLNSKAIGKLKGEEVQLFMLHVVTAQHTSTNSSQLNAIHLAIEHHIPAPIEHLLRRHSQIFAEPTSLPLSGPI</sequence>
<feature type="domain" description="Retrotransposon gag" evidence="1">
    <location>
        <begin position="145"/>
        <end position="235"/>
    </location>
</feature>
<dbReference type="InterPro" id="IPR032567">
    <property type="entry name" value="RTL1-rel"/>
</dbReference>
<dbReference type="PaxDb" id="4097-A0A1S3X5G9"/>
<evidence type="ECO:0000259" key="1">
    <source>
        <dbReference type="Pfam" id="PF03732"/>
    </source>
</evidence>
<dbReference type="OrthoDB" id="1216382at2759"/>
<proteinExistence type="predicted"/>
<dbReference type="Gene3D" id="2.40.70.10">
    <property type="entry name" value="Acid Proteases"/>
    <property type="match status" value="1"/>
</dbReference>
<accession>A0A1S3X5G9</accession>
<evidence type="ECO:0000313" key="2">
    <source>
        <dbReference type="RefSeq" id="XP_016435230.1"/>
    </source>
</evidence>
<organism evidence="2">
    <name type="scientific">Nicotiana tabacum</name>
    <name type="common">Common tobacco</name>
    <dbReference type="NCBI Taxonomy" id="4097"/>
    <lineage>
        <taxon>Eukaryota</taxon>
        <taxon>Viridiplantae</taxon>
        <taxon>Streptophyta</taxon>
        <taxon>Embryophyta</taxon>
        <taxon>Tracheophyta</taxon>
        <taxon>Spermatophyta</taxon>
        <taxon>Magnoliopsida</taxon>
        <taxon>eudicotyledons</taxon>
        <taxon>Gunneridae</taxon>
        <taxon>Pentapetalae</taxon>
        <taxon>asterids</taxon>
        <taxon>lamiids</taxon>
        <taxon>Solanales</taxon>
        <taxon>Solanaceae</taxon>
        <taxon>Nicotianoideae</taxon>
        <taxon>Nicotianeae</taxon>
        <taxon>Nicotiana</taxon>
    </lineage>
</organism>
<dbReference type="KEGG" id="nta:107761522"/>
<dbReference type="CDD" id="cd00303">
    <property type="entry name" value="retropepsin_like"/>
    <property type="match status" value="1"/>
</dbReference>
<dbReference type="PANTHER" id="PTHR15503">
    <property type="entry name" value="LDOC1 RELATED"/>
    <property type="match status" value="1"/>
</dbReference>
<dbReference type="Pfam" id="PF03732">
    <property type="entry name" value="Retrotrans_gag"/>
    <property type="match status" value="1"/>
</dbReference>
<gene>
    <name evidence="2" type="primary">LOC107761522</name>
</gene>
<dbReference type="InterPro" id="IPR021109">
    <property type="entry name" value="Peptidase_aspartic_dom_sf"/>
</dbReference>
<name>A0A1S3X5G9_TOBAC</name>
<dbReference type="AlphaFoldDB" id="A0A1S3X5G9"/>